<dbReference type="Gene3D" id="3.30.2010.10">
    <property type="entry name" value="Metalloproteases ('zincins'), catalytic domain"/>
    <property type="match status" value="1"/>
</dbReference>
<gene>
    <name evidence="8" type="primary">loiP_1</name>
    <name evidence="8" type="ORF">GAK29_03116</name>
</gene>
<proteinExistence type="inferred from homology"/>
<comment type="cofactor">
    <cofactor evidence="6">
        <name>Zn(2+)</name>
        <dbReference type="ChEBI" id="CHEBI:29105"/>
    </cofactor>
    <text evidence="6">Binds 1 zinc ion per subunit.</text>
</comment>
<dbReference type="PANTHER" id="PTHR22726:SF1">
    <property type="entry name" value="METALLOENDOPEPTIDASE OMA1, MITOCHONDRIAL"/>
    <property type="match status" value="1"/>
</dbReference>
<dbReference type="AlphaFoldDB" id="A0A833UBE8"/>
<feature type="domain" description="Peptidase M48" evidence="7">
    <location>
        <begin position="74"/>
        <end position="251"/>
    </location>
</feature>
<sequence length="266" mass="28467">MKIMINKNVLLGLGLVVGLSGCTTVAELTGNDSATLNLNAAADYKLLVDDAKAQKALDTTSSTYKRVNAVFVKMKPFADQVNKTGQQFDWQLSVLRSDELNAFVMPGGKVVFFTGLVNQLKLTDAEIAAIMGHEMTHALEEHSKRGAGATAITDFAVKMGKTYAGDKFGSVGTQALDIGSKYGVGLPYSRSLESSADRGGLMLMAKAGYNPEAAVTVWQKMNKIDGGSTNGVQKFTSTHPSNNDRISDLNKSMVEAKQVYKAAIKK</sequence>
<accession>A0A833UBE8</accession>
<dbReference type="PROSITE" id="PS51257">
    <property type="entry name" value="PROKAR_LIPOPROTEIN"/>
    <property type="match status" value="1"/>
</dbReference>
<dbReference type="GO" id="GO:0004222">
    <property type="term" value="F:metalloendopeptidase activity"/>
    <property type="evidence" value="ECO:0007669"/>
    <property type="project" value="InterPro"/>
</dbReference>
<keyword evidence="1 6" id="KW-0645">Protease</keyword>
<dbReference type="GO" id="GO:0051603">
    <property type="term" value="P:proteolysis involved in protein catabolic process"/>
    <property type="evidence" value="ECO:0007669"/>
    <property type="project" value="TreeGrafter"/>
</dbReference>
<dbReference type="PANTHER" id="PTHR22726">
    <property type="entry name" value="METALLOENDOPEPTIDASE OMA1"/>
    <property type="match status" value="1"/>
</dbReference>
<dbReference type="GO" id="GO:0016020">
    <property type="term" value="C:membrane"/>
    <property type="evidence" value="ECO:0007669"/>
    <property type="project" value="TreeGrafter"/>
</dbReference>
<comment type="caution">
    <text evidence="8">The sequence shown here is derived from an EMBL/GenBank/DDBJ whole genome shotgun (WGS) entry which is preliminary data.</text>
</comment>
<evidence type="ECO:0000256" key="3">
    <source>
        <dbReference type="ARBA" id="ARBA00022801"/>
    </source>
</evidence>
<dbReference type="Pfam" id="PF01435">
    <property type="entry name" value="Peptidase_M48"/>
    <property type="match status" value="1"/>
</dbReference>
<dbReference type="InterPro" id="IPR001915">
    <property type="entry name" value="Peptidase_M48"/>
</dbReference>
<evidence type="ECO:0000256" key="5">
    <source>
        <dbReference type="ARBA" id="ARBA00023049"/>
    </source>
</evidence>
<dbReference type="GO" id="GO:0046872">
    <property type="term" value="F:metal ion binding"/>
    <property type="evidence" value="ECO:0007669"/>
    <property type="project" value="UniProtKB-KW"/>
</dbReference>
<keyword evidence="4 6" id="KW-0862">Zinc</keyword>
<evidence type="ECO:0000256" key="2">
    <source>
        <dbReference type="ARBA" id="ARBA00022723"/>
    </source>
</evidence>
<evidence type="ECO:0000256" key="6">
    <source>
        <dbReference type="RuleBase" id="RU003983"/>
    </source>
</evidence>
<dbReference type="CDD" id="cd07331">
    <property type="entry name" value="M48C_Oma1_like"/>
    <property type="match status" value="1"/>
</dbReference>
<evidence type="ECO:0000256" key="1">
    <source>
        <dbReference type="ARBA" id="ARBA00022670"/>
    </source>
</evidence>
<evidence type="ECO:0000256" key="4">
    <source>
        <dbReference type="ARBA" id="ARBA00022833"/>
    </source>
</evidence>
<protein>
    <submittedName>
        <fullName evidence="8">Metalloprotease LoiP</fullName>
    </submittedName>
</protein>
<evidence type="ECO:0000313" key="8">
    <source>
        <dbReference type="EMBL" id="KAF1022726.1"/>
    </source>
</evidence>
<evidence type="ECO:0000313" key="9">
    <source>
        <dbReference type="Proteomes" id="UP000490535"/>
    </source>
</evidence>
<dbReference type="InterPro" id="IPR051156">
    <property type="entry name" value="Mito/Outer_Membr_Metalloprot"/>
</dbReference>
<dbReference type="EMBL" id="WNDP01000087">
    <property type="protein sequence ID" value="KAF1022726.1"/>
    <property type="molecule type" value="Genomic_DNA"/>
</dbReference>
<evidence type="ECO:0000259" key="7">
    <source>
        <dbReference type="Pfam" id="PF01435"/>
    </source>
</evidence>
<name>A0A833UBE8_ACIBZ</name>
<dbReference type="Proteomes" id="UP000490535">
    <property type="component" value="Unassembled WGS sequence"/>
</dbReference>
<reference evidence="9" key="1">
    <citation type="journal article" date="2020" name="MBio">
        <title>Horizontal gene transfer to a defensive symbiont with a reduced genome amongst a multipartite beetle microbiome.</title>
        <authorList>
            <person name="Waterworth S.C."/>
            <person name="Florez L.V."/>
            <person name="Rees E.R."/>
            <person name="Hertweck C."/>
            <person name="Kaltenpoth M."/>
            <person name="Kwan J.C."/>
        </authorList>
    </citation>
    <scope>NUCLEOTIDE SEQUENCE [LARGE SCALE GENOMIC DNA]</scope>
</reference>
<comment type="similarity">
    <text evidence="6">Belongs to the peptidase M48 family.</text>
</comment>
<keyword evidence="3 6" id="KW-0378">Hydrolase</keyword>
<keyword evidence="5 6" id="KW-0482">Metalloprotease</keyword>
<keyword evidence="2" id="KW-0479">Metal-binding</keyword>
<organism evidence="8 9">
    <name type="scientific">Acinetobacter bereziniae</name>
    <name type="common">Acinetobacter genomosp. 10</name>
    <dbReference type="NCBI Taxonomy" id="106648"/>
    <lineage>
        <taxon>Bacteria</taxon>
        <taxon>Pseudomonadati</taxon>
        <taxon>Pseudomonadota</taxon>
        <taxon>Gammaproteobacteria</taxon>
        <taxon>Moraxellales</taxon>
        <taxon>Moraxellaceae</taxon>
        <taxon>Acinetobacter</taxon>
    </lineage>
</organism>